<dbReference type="InterPro" id="IPR018060">
    <property type="entry name" value="HTH_AraC"/>
</dbReference>
<dbReference type="SUPFAM" id="SSF55136">
    <property type="entry name" value="Probable bacterial effector-binding domain"/>
    <property type="match status" value="1"/>
</dbReference>
<dbReference type="Pfam" id="PF14526">
    <property type="entry name" value="Cass2"/>
    <property type="match status" value="1"/>
</dbReference>
<dbReference type="PANTHER" id="PTHR47504">
    <property type="entry name" value="RIGHT ORIGIN-BINDING PROTEIN"/>
    <property type="match status" value="1"/>
</dbReference>
<dbReference type="SMART" id="SM00871">
    <property type="entry name" value="AraC_E_bind"/>
    <property type="match status" value="1"/>
</dbReference>
<dbReference type="GO" id="GO:0043565">
    <property type="term" value="F:sequence-specific DNA binding"/>
    <property type="evidence" value="ECO:0007669"/>
    <property type="project" value="InterPro"/>
</dbReference>
<dbReference type="InterPro" id="IPR018062">
    <property type="entry name" value="HTH_AraC-typ_CS"/>
</dbReference>
<dbReference type="AlphaFoldDB" id="A0A9D2NHH0"/>
<dbReference type="Gene3D" id="1.10.10.60">
    <property type="entry name" value="Homeodomain-like"/>
    <property type="match status" value="2"/>
</dbReference>
<evidence type="ECO:0000313" key="6">
    <source>
        <dbReference type="Proteomes" id="UP000823891"/>
    </source>
</evidence>
<dbReference type="PROSITE" id="PS00041">
    <property type="entry name" value="HTH_ARAC_FAMILY_1"/>
    <property type="match status" value="1"/>
</dbReference>
<dbReference type="SUPFAM" id="SSF46689">
    <property type="entry name" value="Homeodomain-like"/>
    <property type="match status" value="2"/>
</dbReference>
<evidence type="ECO:0000256" key="2">
    <source>
        <dbReference type="ARBA" id="ARBA00023125"/>
    </source>
</evidence>
<organism evidence="5 6">
    <name type="scientific">Candidatus Eisenbergiella merdavium</name>
    <dbReference type="NCBI Taxonomy" id="2838551"/>
    <lineage>
        <taxon>Bacteria</taxon>
        <taxon>Bacillati</taxon>
        <taxon>Bacillota</taxon>
        <taxon>Clostridia</taxon>
        <taxon>Lachnospirales</taxon>
        <taxon>Lachnospiraceae</taxon>
        <taxon>Eisenbergiella</taxon>
    </lineage>
</organism>
<dbReference type="InterPro" id="IPR010499">
    <property type="entry name" value="AraC_E-bd"/>
</dbReference>
<dbReference type="Proteomes" id="UP000823891">
    <property type="component" value="Unassembled WGS sequence"/>
</dbReference>
<dbReference type="GO" id="GO:0003700">
    <property type="term" value="F:DNA-binding transcription factor activity"/>
    <property type="evidence" value="ECO:0007669"/>
    <property type="project" value="InterPro"/>
</dbReference>
<dbReference type="PANTHER" id="PTHR47504:SF5">
    <property type="entry name" value="RIGHT ORIGIN-BINDING PROTEIN"/>
    <property type="match status" value="1"/>
</dbReference>
<dbReference type="SMART" id="SM00342">
    <property type="entry name" value="HTH_ARAC"/>
    <property type="match status" value="1"/>
</dbReference>
<accession>A0A9D2NHH0</accession>
<evidence type="ECO:0000256" key="3">
    <source>
        <dbReference type="ARBA" id="ARBA00023163"/>
    </source>
</evidence>
<dbReference type="PROSITE" id="PS01124">
    <property type="entry name" value="HTH_ARAC_FAMILY_2"/>
    <property type="match status" value="1"/>
</dbReference>
<dbReference type="Gene3D" id="3.20.80.10">
    <property type="entry name" value="Regulatory factor, effector binding domain"/>
    <property type="match status" value="1"/>
</dbReference>
<keyword evidence="1" id="KW-0805">Transcription regulation</keyword>
<evidence type="ECO:0000256" key="1">
    <source>
        <dbReference type="ARBA" id="ARBA00023015"/>
    </source>
</evidence>
<reference evidence="5" key="2">
    <citation type="submission" date="2021-04" db="EMBL/GenBank/DDBJ databases">
        <authorList>
            <person name="Gilroy R."/>
        </authorList>
    </citation>
    <scope>NUCLEOTIDE SEQUENCE</scope>
    <source>
        <strain evidence="5">USAMLcec2-132</strain>
    </source>
</reference>
<dbReference type="InterPro" id="IPR029441">
    <property type="entry name" value="Cass2"/>
</dbReference>
<keyword evidence="2" id="KW-0238">DNA-binding</keyword>
<gene>
    <name evidence="5" type="ORF">H9761_11525</name>
</gene>
<protein>
    <submittedName>
        <fullName evidence="5">AraC family transcriptional regulator</fullName>
    </submittedName>
</protein>
<reference evidence="5" key="1">
    <citation type="journal article" date="2021" name="PeerJ">
        <title>Extensive microbial diversity within the chicken gut microbiome revealed by metagenomics and culture.</title>
        <authorList>
            <person name="Gilroy R."/>
            <person name="Ravi A."/>
            <person name="Getino M."/>
            <person name="Pursley I."/>
            <person name="Horton D.L."/>
            <person name="Alikhan N.F."/>
            <person name="Baker D."/>
            <person name="Gharbi K."/>
            <person name="Hall N."/>
            <person name="Watson M."/>
            <person name="Adriaenssens E.M."/>
            <person name="Foster-Nyarko E."/>
            <person name="Jarju S."/>
            <person name="Secka A."/>
            <person name="Antonio M."/>
            <person name="Oren A."/>
            <person name="Chaudhuri R.R."/>
            <person name="La Ragione R."/>
            <person name="Hildebrand F."/>
            <person name="Pallen M.J."/>
        </authorList>
    </citation>
    <scope>NUCLEOTIDE SEQUENCE</scope>
    <source>
        <strain evidence="5">USAMLcec2-132</strain>
    </source>
</reference>
<evidence type="ECO:0000259" key="4">
    <source>
        <dbReference type="PROSITE" id="PS01124"/>
    </source>
</evidence>
<dbReference type="InterPro" id="IPR050959">
    <property type="entry name" value="MarA-like"/>
</dbReference>
<evidence type="ECO:0000313" key="5">
    <source>
        <dbReference type="EMBL" id="HJC24321.1"/>
    </source>
</evidence>
<name>A0A9D2NHH0_9FIRM</name>
<dbReference type="EMBL" id="DWWS01000040">
    <property type="protein sequence ID" value="HJC24321.1"/>
    <property type="molecule type" value="Genomic_DNA"/>
</dbReference>
<dbReference type="Pfam" id="PF12833">
    <property type="entry name" value="HTH_18"/>
    <property type="match status" value="1"/>
</dbReference>
<keyword evidence="3" id="KW-0804">Transcription</keyword>
<dbReference type="InterPro" id="IPR011256">
    <property type="entry name" value="Reg_factor_effector_dom_sf"/>
</dbReference>
<sequence length="303" mass="34437">MDWLESIRRSIDYMEAHLLTLQGAAEVADAVHLSPFYLQKGFKVMTGYSVAEYVRNRRLYLAALDIIAGKEKMIDLAFRYGYDTPESFSRAFSRFHGVTPTQMKTEPASLKVFLPLKIKITIQGGNKMDFYVEERDSFQVIGYERCFAFEDSYQKIPQFWSEVCGQKMKSLCAGKAPENEEEEVICSSGVGKYGICIDDMGKTGFRYLIAGDYRGGKVPEGMTVYEFPALTWAKFRCTGPMPEALQAVNTKIFSEWLPGNPEYEIAFPGNVEWYSEASDMRAADYESEIWIPVRRKAAVSPEN</sequence>
<comment type="caution">
    <text evidence="5">The sequence shown here is derived from an EMBL/GenBank/DDBJ whole genome shotgun (WGS) entry which is preliminary data.</text>
</comment>
<feature type="domain" description="HTH araC/xylS-type" evidence="4">
    <location>
        <begin position="8"/>
        <end position="106"/>
    </location>
</feature>
<dbReference type="InterPro" id="IPR009057">
    <property type="entry name" value="Homeodomain-like_sf"/>
</dbReference>
<proteinExistence type="predicted"/>